<dbReference type="EMBL" id="CP015867">
    <property type="protein sequence ID" value="ANJ11886.1"/>
    <property type="molecule type" value="Genomic_DNA"/>
</dbReference>
<geneLocation type="plasmid" evidence="4">
    <name>pspa1</name>
</geneLocation>
<evidence type="ECO:0000313" key="2">
    <source>
        <dbReference type="EMBL" id="ANJ11886.1"/>
    </source>
</evidence>
<reference evidence="3 5" key="2">
    <citation type="submission" date="2024-01" db="EMBL/GenBank/DDBJ databases">
        <title>Genome mining of biosynthetic gene clusters to explore secondary metabolites of Streptomyces sp.</title>
        <authorList>
            <person name="Baig A."/>
            <person name="Ajitkumar Shintre N."/>
            <person name="Kumar H."/>
            <person name="Anbarasu A."/>
            <person name="Ramaiah S."/>
        </authorList>
    </citation>
    <scope>NUCLEOTIDE SEQUENCE [LARGE SCALE GENOMIC DNA]</scope>
    <source>
        <strain evidence="3 5">A03</strain>
    </source>
</reference>
<accession>A0A191VA27</accession>
<keyword evidence="2" id="KW-0614">Plasmid</keyword>
<keyword evidence="5" id="KW-1185">Reference proteome</keyword>
<protein>
    <submittedName>
        <fullName evidence="3">Nuclear transport factor 2 family protein</fullName>
    </submittedName>
</protein>
<dbReference type="Proteomes" id="UP000078468">
    <property type="component" value="Plasmid pspa1"/>
</dbReference>
<geneLocation type="plasmid" evidence="2">
    <name>pSPA1</name>
</geneLocation>
<evidence type="ECO:0000313" key="3">
    <source>
        <dbReference type="EMBL" id="MFB8751086.1"/>
    </source>
</evidence>
<dbReference type="GeneID" id="91309685"/>
<dbReference type="Gene3D" id="3.10.450.50">
    <property type="match status" value="1"/>
</dbReference>
<dbReference type="InterPro" id="IPR037401">
    <property type="entry name" value="SnoaL-like"/>
</dbReference>
<dbReference type="RefSeq" id="WP_064732213.1">
    <property type="nucleotide sequence ID" value="NZ_BMRX01000017.1"/>
</dbReference>
<dbReference type="InterPro" id="IPR032710">
    <property type="entry name" value="NTF2-like_dom_sf"/>
</dbReference>
<evidence type="ECO:0000313" key="5">
    <source>
        <dbReference type="Proteomes" id="UP001585018"/>
    </source>
</evidence>
<dbReference type="SUPFAM" id="SSF54427">
    <property type="entry name" value="NTF2-like"/>
    <property type="match status" value="1"/>
</dbReference>
<feature type="domain" description="SnoaL-like" evidence="1">
    <location>
        <begin position="18"/>
        <end position="144"/>
    </location>
</feature>
<proteinExistence type="predicted"/>
<dbReference type="EMBL" id="JAYMRR010000010">
    <property type="protein sequence ID" value="MFB8751086.1"/>
    <property type="molecule type" value="Genomic_DNA"/>
</dbReference>
<evidence type="ECO:0000313" key="4">
    <source>
        <dbReference type="Proteomes" id="UP000078468"/>
    </source>
</evidence>
<dbReference type="KEGG" id="spav:Spa2297_32745"/>
<organism evidence="2 4">
    <name type="scientific">Streptomyces parvulus</name>
    <dbReference type="NCBI Taxonomy" id="146923"/>
    <lineage>
        <taxon>Bacteria</taxon>
        <taxon>Bacillati</taxon>
        <taxon>Actinomycetota</taxon>
        <taxon>Actinomycetes</taxon>
        <taxon>Kitasatosporales</taxon>
        <taxon>Streptomycetaceae</taxon>
        <taxon>Streptomyces</taxon>
    </lineage>
</organism>
<evidence type="ECO:0000259" key="1">
    <source>
        <dbReference type="Pfam" id="PF13577"/>
    </source>
</evidence>
<dbReference type="AlphaFoldDB" id="A0A191VA27"/>
<name>A0A191VA27_9ACTN</name>
<sequence length="152" mass="16938">MTVQTIGEGLAADEGALYARVQQFYAEQVALLDDLRAEEFAATFTEDGVFAPSPSVPAAHGRAAIAAALLAAHERRFRSEEVRRRHWYNMLRVSVRPDGALHTRYYTLVAVTRPWNPVPDIGPSSVVEDLLVLRDGALLTRERRVVPDHLSF</sequence>
<reference evidence="2 4" key="1">
    <citation type="submission" date="2016-05" db="EMBL/GenBank/DDBJ databases">
        <title>Non-Contiguous Finished Genome Sequence of Streptomyces parvulus 2297 Integrated Site-Specifically with Actinophage R4.</title>
        <authorList>
            <person name="Nishizawa T."/>
            <person name="Miura T."/>
            <person name="Harada C."/>
            <person name="Guo Y."/>
            <person name="Narisawa K."/>
            <person name="Ohta H."/>
            <person name="Takahashi H."/>
            <person name="Shirai M."/>
        </authorList>
    </citation>
    <scope>NUCLEOTIDE SEQUENCE [LARGE SCALE GENOMIC DNA]</scope>
    <source>
        <strain evidence="2 4">2297</strain>
        <plasmid evidence="4">pspa1</plasmid>
        <plasmid evidence="2">pSPA1</plasmid>
    </source>
</reference>
<gene>
    <name evidence="2" type="ORF">Spa2297_32745</name>
    <name evidence="3" type="ORF">VSS30_20005</name>
</gene>
<dbReference type="Proteomes" id="UP001585018">
    <property type="component" value="Unassembled WGS sequence"/>
</dbReference>
<dbReference type="Pfam" id="PF13577">
    <property type="entry name" value="SnoaL_4"/>
    <property type="match status" value="1"/>
</dbReference>